<reference evidence="1 2" key="1">
    <citation type="submission" date="2015-07" db="EMBL/GenBank/DDBJ databases">
        <title>Comparative genomics of the Sigatoka disease complex on banana suggests a link between parallel evolutionary changes in Pseudocercospora fijiensis and Pseudocercospora eumusae and increased virulence on the banana host.</title>
        <authorList>
            <person name="Chang T.-C."/>
            <person name="Salvucci A."/>
            <person name="Crous P.W."/>
            <person name="Stergiopoulos I."/>
        </authorList>
    </citation>
    <scope>NUCLEOTIDE SEQUENCE [LARGE SCALE GENOMIC DNA]</scope>
    <source>
        <strain evidence="1 2">CBS 116634</strain>
    </source>
</reference>
<dbReference type="Proteomes" id="UP000073492">
    <property type="component" value="Unassembled WGS sequence"/>
</dbReference>
<dbReference type="InterPro" id="IPR036318">
    <property type="entry name" value="FAD-bd_PCMH-like_sf"/>
</dbReference>
<protein>
    <submittedName>
        <fullName evidence="1">Uncharacterized protein</fullName>
    </submittedName>
</protein>
<dbReference type="GO" id="GO:0050660">
    <property type="term" value="F:flavin adenine dinucleotide binding"/>
    <property type="evidence" value="ECO:0007669"/>
    <property type="project" value="InterPro"/>
</dbReference>
<proteinExistence type="predicted"/>
<dbReference type="EMBL" id="LFZO01000044">
    <property type="protein sequence ID" value="KXT16154.1"/>
    <property type="molecule type" value="Genomic_DNA"/>
</dbReference>
<dbReference type="OrthoDB" id="4476201at2759"/>
<dbReference type="AlphaFoldDB" id="A0A139INL6"/>
<comment type="caution">
    <text evidence="1">The sequence shown here is derived from an EMBL/GenBank/DDBJ whole genome shotgun (WGS) entry which is preliminary data.</text>
</comment>
<evidence type="ECO:0000313" key="1">
    <source>
        <dbReference type="EMBL" id="KXT16154.1"/>
    </source>
</evidence>
<evidence type="ECO:0000313" key="2">
    <source>
        <dbReference type="Proteomes" id="UP000073492"/>
    </source>
</evidence>
<name>A0A139INL6_9PEZI</name>
<dbReference type="STRING" id="113226.A0A139INL6"/>
<dbReference type="Pfam" id="PF26639">
    <property type="entry name" value="Het-6_barrel"/>
    <property type="match status" value="1"/>
</dbReference>
<sequence>MTRETHKFATCLAAISKRRRYFATKGGRIGVGPSDAQPGDLVVMLFYCPTPYLIRQADTVPGQWRFVGEVFISGYMYGEALEIPHLQTASYSQAFMNYTNETSTAWQQAPCIFLPDNAEKLSQAIKLFRQNNTLFAMRGHGQMPIKDL</sequence>
<keyword evidence="2" id="KW-1185">Reference proteome</keyword>
<gene>
    <name evidence="1" type="ORF">AC579_5086</name>
</gene>
<accession>A0A139INL6</accession>
<organism evidence="1 2">
    <name type="scientific">Pseudocercospora musae</name>
    <dbReference type="NCBI Taxonomy" id="113226"/>
    <lineage>
        <taxon>Eukaryota</taxon>
        <taxon>Fungi</taxon>
        <taxon>Dikarya</taxon>
        <taxon>Ascomycota</taxon>
        <taxon>Pezizomycotina</taxon>
        <taxon>Dothideomycetes</taxon>
        <taxon>Dothideomycetidae</taxon>
        <taxon>Mycosphaerellales</taxon>
        <taxon>Mycosphaerellaceae</taxon>
        <taxon>Pseudocercospora</taxon>
    </lineage>
</organism>
<dbReference type="SUPFAM" id="SSF56176">
    <property type="entry name" value="FAD-binding/transporter-associated domain-like"/>
    <property type="match status" value="1"/>
</dbReference>